<organism evidence="1 2">
    <name type="scientific">Actinocatenispora thailandica</name>
    <dbReference type="NCBI Taxonomy" id="227318"/>
    <lineage>
        <taxon>Bacteria</taxon>
        <taxon>Bacillati</taxon>
        <taxon>Actinomycetota</taxon>
        <taxon>Actinomycetes</taxon>
        <taxon>Micromonosporales</taxon>
        <taxon>Micromonosporaceae</taxon>
        <taxon>Actinocatenispora</taxon>
    </lineage>
</organism>
<protein>
    <submittedName>
        <fullName evidence="1">Uncharacterized protein</fullName>
    </submittedName>
</protein>
<dbReference type="AlphaFoldDB" id="A0A7R7DTF3"/>
<dbReference type="KEGG" id="atl:Athai_50180"/>
<reference evidence="1 2" key="1">
    <citation type="submission" date="2020-08" db="EMBL/GenBank/DDBJ databases">
        <title>Whole genome shotgun sequence of Actinocatenispora thailandica NBRC 105041.</title>
        <authorList>
            <person name="Komaki H."/>
            <person name="Tamura T."/>
        </authorList>
    </citation>
    <scope>NUCLEOTIDE SEQUENCE [LARGE SCALE GENOMIC DNA]</scope>
    <source>
        <strain evidence="1 2">NBRC 105041</strain>
    </source>
</reference>
<dbReference type="EMBL" id="AP023355">
    <property type="protein sequence ID" value="BCJ37515.1"/>
    <property type="molecule type" value="Genomic_DNA"/>
</dbReference>
<gene>
    <name evidence="1" type="ORF">Athai_50180</name>
</gene>
<dbReference type="Proteomes" id="UP000611640">
    <property type="component" value="Chromosome"/>
</dbReference>
<proteinExistence type="predicted"/>
<evidence type="ECO:0000313" key="2">
    <source>
        <dbReference type="Proteomes" id="UP000611640"/>
    </source>
</evidence>
<accession>A0A7R7DTF3</accession>
<evidence type="ECO:0000313" key="1">
    <source>
        <dbReference type="EMBL" id="BCJ37515.1"/>
    </source>
</evidence>
<keyword evidence="2" id="KW-1185">Reference proteome</keyword>
<name>A0A7R7DTF3_9ACTN</name>
<sequence length="53" mass="5930">MSRYVESACEAVRKGQLTMTMVSALVDDLIEGEYRLPLPPGGFEKWARDNGQI</sequence>